<keyword evidence="12" id="KW-1185">Reference proteome</keyword>
<comment type="subcellular location">
    <subcellularLocation>
        <location evidence="1">Cell membrane</location>
        <topology evidence="1">Multi-pass membrane protein</topology>
    </subcellularLocation>
</comment>
<dbReference type="Pfam" id="PF03547">
    <property type="entry name" value="Mem_trans"/>
    <property type="match status" value="1"/>
</dbReference>
<name>A0A1I3L8K5_9GAMM</name>
<comment type="similarity">
    <text evidence="2">Belongs to the auxin efflux carrier (TC 2.A.69) family.</text>
</comment>
<dbReference type="Proteomes" id="UP000224607">
    <property type="component" value="Unassembled WGS sequence"/>
</dbReference>
<keyword evidence="7 8" id="KW-0472">Membrane</keyword>
<dbReference type="InterPro" id="IPR004776">
    <property type="entry name" value="Mem_transp_PIN-like"/>
</dbReference>
<dbReference type="GO" id="GO:0055085">
    <property type="term" value="P:transmembrane transport"/>
    <property type="evidence" value="ECO:0007669"/>
    <property type="project" value="InterPro"/>
</dbReference>
<dbReference type="RefSeq" id="WP_092508442.1">
    <property type="nucleotide sequence ID" value="NZ_CAWNQB010000045.1"/>
</dbReference>
<feature type="transmembrane region" description="Helical" evidence="8">
    <location>
        <begin position="93"/>
        <end position="115"/>
    </location>
</feature>
<evidence type="ECO:0000256" key="7">
    <source>
        <dbReference type="ARBA" id="ARBA00023136"/>
    </source>
</evidence>
<reference evidence="10" key="2">
    <citation type="submission" date="2016-10" db="EMBL/GenBank/DDBJ databases">
        <authorList>
            <person name="de Groot N.N."/>
        </authorList>
    </citation>
    <scope>NUCLEOTIDE SEQUENCE [LARGE SCALE GENOMIC DNA]</scope>
    <source>
        <strain evidence="10">DSM 17908</strain>
    </source>
</reference>
<reference evidence="9 12" key="3">
    <citation type="journal article" date="2017" name="Nat. Microbiol.">
        <title>Natural product diversity associated with the nematode symbionts Photorhabdus and Xenorhabdus.</title>
        <authorList>
            <person name="Tobias N.J."/>
            <person name="Wolff H."/>
            <person name="Djahanschiri B."/>
            <person name="Grundmann F."/>
            <person name="Kronenwerth M."/>
            <person name="Shi Y.M."/>
            <person name="Simonyi S."/>
            <person name="Grun P."/>
            <person name="Shapiro-Ilan D."/>
            <person name="Pidot S.J."/>
            <person name="Stinear T.P."/>
            <person name="Ebersberger I."/>
            <person name="Bode H.B."/>
        </authorList>
    </citation>
    <scope>NUCLEOTIDE SEQUENCE [LARGE SCALE GENOMIC DNA]</scope>
    <source>
        <strain evidence="9 12">DSM 17908</strain>
    </source>
</reference>
<organism evidence="10 11">
    <name type="scientific">Xenorhabdus mauleonii</name>
    <dbReference type="NCBI Taxonomy" id="351675"/>
    <lineage>
        <taxon>Bacteria</taxon>
        <taxon>Pseudomonadati</taxon>
        <taxon>Pseudomonadota</taxon>
        <taxon>Gammaproteobacteria</taxon>
        <taxon>Enterobacterales</taxon>
        <taxon>Morganellaceae</taxon>
        <taxon>Xenorhabdus</taxon>
    </lineage>
</organism>
<keyword evidence="6 8" id="KW-1133">Transmembrane helix</keyword>
<feature type="transmembrane region" description="Helical" evidence="8">
    <location>
        <begin position="60"/>
        <end position="81"/>
    </location>
</feature>
<evidence type="ECO:0000256" key="2">
    <source>
        <dbReference type="ARBA" id="ARBA00010145"/>
    </source>
</evidence>
<evidence type="ECO:0000313" key="9">
    <source>
        <dbReference type="EMBL" id="PHM44586.1"/>
    </source>
</evidence>
<dbReference type="PANTHER" id="PTHR36838:SF3">
    <property type="entry name" value="TRANSPORTER AUXIN EFFLUX CARRIER EC FAMILY"/>
    <property type="match status" value="1"/>
</dbReference>
<feature type="transmembrane region" description="Helical" evidence="8">
    <location>
        <begin position="263"/>
        <end position="284"/>
    </location>
</feature>
<feature type="transmembrane region" description="Helical" evidence="8">
    <location>
        <begin position="296"/>
        <end position="316"/>
    </location>
</feature>
<reference evidence="11" key="1">
    <citation type="submission" date="2016-10" db="EMBL/GenBank/DDBJ databases">
        <authorList>
            <person name="Varghese N."/>
            <person name="Submissions S."/>
        </authorList>
    </citation>
    <scope>NUCLEOTIDE SEQUENCE [LARGE SCALE GENOMIC DNA]</scope>
    <source>
        <strain evidence="11">DSM 17908</strain>
    </source>
</reference>
<gene>
    <name evidence="10" type="ORF">SAMN05421680_103337</name>
    <name evidence="9" type="ORF">Xmau_01752</name>
</gene>
<feature type="transmembrane region" description="Helical" evidence="8">
    <location>
        <begin position="121"/>
        <end position="145"/>
    </location>
</feature>
<evidence type="ECO:0000256" key="4">
    <source>
        <dbReference type="ARBA" id="ARBA00022475"/>
    </source>
</evidence>
<evidence type="ECO:0000256" key="6">
    <source>
        <dbReference type="ARBA" id="ARBA00022989"/>
    </source>
</evidence>
<evidence type="ECO:0000256" key="3">
    <source>
        <dbReference type="ARBA" id="ARBA00022448"/>
    </source>
</evidence>
<evidence type="ECO:0000313" key="11">
    <source>
        <dbReference type="Proteomes" id="UP000198919"/>
    </source>
</evidence>
<feature type="transmembrane region" description="Helical" evidence="8">
    <location>
        <begin position="6"/>
        <end position="23"/>
    </location>
</feature>
<feature type="transmembrane region" description="Helical" evidence="8">
    <location>
        <begin position="166"/>
        <end position="189"/>
    </location>
</feature>
<sequence length="318" mass="34086">MFMIVAPIFLIILVGYFFGRLRPDSGLSDKLINDYVLYIALPALLFLAIAQADISELQQWGFLAASLAGIGAVYILGMLVAKIMGIGLPQSSILSMGACYGTTGYMGVPILISVYGESAALPAAIATILHNIPAIIAVIITYDVFSSRQSGSKISIRQSFTGALKTTLSNPLTISVIAGLVFVCFSIPVPQFLQSFAQLLGNAAGPTALFALGLGLSRLKVTEHINSQTLKLVIPMLCLKIVIQPLITFICAYYLFGMQKTDIWMIVAIIMAAQPIGAGVYVFANKYGFKQEAISLSIIISLLIALVTLPMTLQWLPV</sequence>
<evidence type="ECO:0000256" key="8">
    <source>
        <dbReference type="SAM" id="Phobius"/>
    </source>
</evidence>
<feature type="transmembrane region" description="Helical" evidence="8">
    <location>
        <begin position="35"/>
        <end position="54"/>
    </location>
</feature>
<evidence type="ECO:0000256" key="1">
    <source>
        <dbReference type="ARBA" id="ARBA00004651"/>
    </source>
</evidence>
<protein>
    <submittedName>
        <fullName evidence="9">Transporter YfdV</fullName>
    </submittedName>
</protein>
<dbReference type="EMBL" id="FORG01000003">
    <property type="protein sequence ID" value="SFI81142.1"/>
    <property type="molecule type" value="Genomic_DNA"/>
</dbReference>
<feature type="transmembrane region" description="Helical" evidence="8">
    <location>
        <begin position="195"/>
        <end position="216"/>
    </location>
</feature>
<evidence type="ECO:0000313" key="10">
    <source>
        <dbReference type="EMBL" id="SFI81142.1"/>
    </source>
</evidence>
<evidence type="ECO:0000313" key="12">
    <source>
        <dbReference type="Proteomes" id="UP000224607"/>
    </source>
</evidence>
<dbReference type="STRING" id="351675.SAMN05421680_103337"/>
<keyword evidence="4" id="KW-1003">Cell membrane</keyword>
<dbReference type="Gene3D" id="1.20.1530.20">
    <property type="match status" value="2"/>
</dbReference>
<proteinExistence type="inferred from homology"/>
<accession>A0A1I3L8K5</accession>
<keyword evidence="5 8" id="KW-0812">Transmembrane</keyword>
<dbReference type="AlphaFoldDB" id="A0A1I3L8K5"/>
<dbReference type="PANTHER" id="PTHR36838">
    <property type="entry name" value="AUXIN EFFLUX CARRIER FAMILY PROTEIN"/>
    <property type="match status" value="1"/>
</dbReference>
<dbReference type="OrthoDB" id="9810457at2"/>
<feature type="transmembrane region" description="Helical" evidence="8">
    <location>
        <begin position="237"/>
        <end position="257"/>
    </location>
</feature>
<dbReference type="GO" id="GO:0005886">
    <property type="term" value="C:plasma membrane"/>
    <property type="evidence" value="ECO:0007669"/>
    <property type="project" value="UniProtKB-SubCell"/>
</dbReference>
<dbReference type="InterPro" id="IPR038770">
    <property type="entry name" value="Na+/solute_symporter_sf"/>
</dbReference>
<evidence type="ECO:0000256" key="5">
    <source>
        <dbReference type="ARBA" id="ARBA00022692"/>
    </source>
</evidence>
<dbReference type="EMBL" id="NITY01000005">
    <property type="protein sequence ID" value="PHM44586.1"/>
    <property type="molecule type" value="Genomic_DNA"/>
</dbReference>
<keyword evidence="3" id="KW-0813">Transport</keyword>
<dbReference type="Proteomes" id="UP000198919">
    <property type="component" value="Unassembled WGS sequence"/>
</dbReference>